<dbReference type="PANTHER" id="PTHR47284">
    <property type="entry name" value="FATTY-ACID-BINDING PROTEIN 2"/>
    <property type="match status" value="1"/>
</dbReference>
<dbReference type="KEGG" id="abp:AGABI1DRAFT66093"/>
<evidence type="ECO:0000259" key="1">
    <source>
        <dbReference type="Pfam" id="PF16035"/>
    </source>
</evidence>
<evidence type="ECO:0000313" key="3">
    <source>
        <dbReference type="Proteomes" id="UP000008493"/>
    </source>
</evidence>
<keyword evidence="3" id="KW-1185">Reference proteome</keyword>
<dbReference type="GeneID" id="18830562"/>
<organism evidence="2 3">
    <name type="scientific">Agaricus bisporus var. burnettii (strain JB137-S8 / ATCC MYA-4627 / FGSC 10392)</name>
    <name type="common">White button mushroom</name>
    <dbReference type="NCBI Taxonomy" id="597362"/>
    <lineage>
        <taxon>Eukaryota</taxon>
        <taxon>Fungi</taxon>
        <taxon>Dikarya</taxon>
        <taxon>Basidiomycota</taxon>
        <taxon>Agaricomycotina</taxon>
        <taxon>Agaricomycetes</taxon>
        <taxon>Agaricomycetidae</taxon>
        <taxon>Agaricales</taxon>
        <taxon>Agaricineae</taxon>
        <taxon>Agaricaceae</taxon>
        <taxon>Agaricus</taxon>
    </lineage>
</organism>
<dbReference type="AlphaFoldDB" id="K5Y5R5"/>
<dbReference type="Proteomes" id="UP000008493">
    <property type="component" value="Unassembled WGS sequence"/>
</dbReference>
<protein>
    <recommendedName>
        <fullName evidence="1">Chalcone isomerase domain-containing protein</fullName>
    </recommendedName>
</protein>
<proteinExistence type="predicted"/>
<dbReference type="PANTHER" id="PTHR47284:SF3">
    <property type="entry name" value="FATTY-ACID-BINDING PROTEIN 2"/>
    <property type="match status" value="1"/>
</dbReference>
<dbReference type="Pfam" id="PF16035">
    <property type="entry name" value="Chalcone_2"/>
    <property type="match status" value="2"/>
</dbReference>
<gene>
    <name evidence="2" type="ORF">AGABI1DRAFT_66093</name>
</gene>
<dbReference type="EMBL" id="JH971385">
    <property type="protein sequence ID" value="EKM83465.1"/>
    <property type="molecule type" value="Genomic_DNA"/>
</dbReference>
<reference evidence="3" key="1">
    <citation type="journal article" date="2012" name="Proc. Natl. Acad. Sci. U.S.A.">
        <title>Genome sequence of the button mushroom Agaricus bisporus reveals mechanisms governing adaptation to a humic-rich ecological niche.</title>
        <authorList>
            <person name="Morin E."/>
            <person name="Kohler A."/>
            <person name="Baker A.R."/>
            <person name="Foulongne-Oriol M."/>
            <person name="Lombard V."/>
            <person name="Nagy L.G."/>
            <person name="Ohm R.A."/>
            <person name="Patyshakuliyeva A."/>
            <person name="Brun A."/>
            <person name="Aerts A.L."/>
            <person name="Bailey A.M."/>
            <person name="Billette C."/>
            <person name="Coutinho P.M."/>
            <person name="Deakin G."/>
            <person name="Doddapaneni H."/>
            <person name="Floudas D."/>
            <person name="Grimwood J."/>
            <person name="Hilden K."/>
            <person name="Kuees U."/>
            <person name="LaButti K.M."/>
            <person name="Lapidus A."/>
            <person name="Lindquist E.A."/>
            <person name="Lucas S.M."/>
            <person name="Murat C."/>
            <person name="Riley R.W."/>
            <person name="Salamov A.A."/>
            <person name="Schmutz J."/>
            <person name="Subramanian V."/>
            <person name="Woesten H.A.B."/>
            <person name="Xu J."/>
            <person name="Eastwood D.C."/>
            <person name="Foster G.D."/>
            <person name="Sonnenberg A.S."/>
            <person name="Cullen D."/>
            <person name="de Vries R.P."/>
            <person name="Lundell T."/>
            <person name="Hibbett D.S."/>
            <person name="Henrissat B."/>
            <person name="Burton K.S."/>
            <person name="Kerrigan R.W."/>
            <person name="Challen M.P."/>
            <person name="Grigoriev I.V."/>
            <person name="Martin F."/>
        </authorList>
    </citation>
    <scope>NUCLEOTIDE SEQUENCE [LARGE SCALE GENOMIC DNA]</scope>
    <source>
        <strain evidence="3">JB137-S8 / ATCC MYA-4627 / FGSC 10392</strain>
    </source>
</reference>
<dbReference type="InterPro" id="IPR036298">
    <property type="entry name" value="Chalcone_isomerase_sf"/>
</dbReference>
<dbReference type="GO" id="GO:0016872">
    <property type="term" value="F:intramolecular lyase activity"/>
    <property type="evidence" value="ECO:0007669"/>
    <property type="project" value="InterPro"/>
</dbReference>
<dbReference type="OrthoDB" id="18193at2759"/>
<dbReference type="InterPro" id="IPR016087">
    <property type="entry name" value="Chalcone_isomerase"/>
</dbReference>
<dbReference type="Gene3D" id="3.50.70.10">
    <property type="match status" value="1"/>
</dbReference>
<feature type="domain" description="Chalcone isomerase" evidence="1">
    <location>
        <begin position="97"/>
        <end position="125"/>
    </location>
</feature>
<dbReference type="OMA" id="RIIPTRS"/>
<dbReference type="InterPro" id="IPR016088">
    <property type="entry name" value="Chalcone_isomerase_3-sand"/>
</dbReference>
<dbReference type="HOGENOM" id="CLU_038840_2_0_1"/>
<dbReference type="eggNOG" id="ENOG502RGD3">
    <property type="taxonomic scope" value="Eukaryota"/>
</dbReference>
<name>K5Y5R5_AGABU</name>
<sequence>MSFLQPLARRLAASSLRFAHRAPARVYSTSLAHSSKRLSRPLLWGGALTVLAFSAKTVYCDASTDSPESEETVVDPSTSIAFPKTITVPAKVAIPPLTLVGVGVRTVTFLGFKVYSAGLYVDLKNPNLHITPDMTPEQKIKHIVLNTDCVLRIVATRSTGMTHLRDGFVRALNARLVKAKQSGELTEEQIVQEGSPLRKLAGLFPNTPLFKHIPFDIFIPAPQAGKPRVLIFRDLGIVESDWLATNFVLSYVEPDCPSPPLKDSVLKNIADFEK</sequence>
<dbReference type="SUPFAM" id="SSF54626">
    <property type="entry name" value="Chalcone isomerase"/>
    <property type="match status" value="1"/>
</dbReference>
<dbReference type="RefSeq" id="XP_007325109.1">
    <property type="nucleotide sequence ID" value="XM_007325047.1"/>
</dbReference>
<evidence type="ECO:0000313" key="2">
    <source>
        <dbReference type="EMBL" id="EKM83465.1"/>
    </source>
</evidence>
<feature type="domain" description="Chalcone isomerase" evidence="1">
    <location>
        <begin position="146"/>
        <end position="265"/>
    </location>
</feature>
<dbReference type="STRING" id="597362.K5Y5R5"/>
<dbReference type="InParanoid" id="K5Y5R5"/>
<accession>K5Y5R5</accession>